<gene>
    <name evidence="3" type="ORF">R1sor_020309</name>
</gene>
<keyword evidence="1" id="KW-0863">Zinc-finger</keyword>
<dbReference type="Gene3D" id="4.10.60.10">
    <property type="entry name" value="Zinc finger, CCHC-type"/>
    <property type="match status" value="1"/>
</dbReference>
<feature type="domain" description="CCHC-type" evidence="2">
    <location>
        <begin position="240"/>
        <end position="255"/>
    </location>
</feature>
<accession>A0ABD3IF60</accession>
<dbReference type="PANTHER" id="PTHR31286">
    <property type="entry name" value="GLYCINE-RICH CELL WALL STRUCTURAL PROTEIN 1.8-LIKE"/>
    <property type="match status" value="1"/>
</dbReference>
<dbReference type="SMART" id="SM00343">
    <property type="entry name" value="ZnF_C2HC"/>
    <property type="match status" value="1"/>
</dbReference>
<dbReference type="EMBL" id="JBJQOH010000001">
    <property type="protein sequence ID" value="KAL3702287.1"/>
    <property type="molecule type" value="Genomic_DNA"/>
</dbReference>
<dbReference type="Proteomes" id="UP001633002">
    <property type="component" value="Unassembled WGS sequence"/>
</dbReference>
<reference evidence="3 4" key="1">
    <citation type="submission" date="2024-09" db="EMBL/GenBank/DDBJ databases">
        <title>Chromosome-scale assembly of Riccia sorocarpa.</title>
        <authorList>
            <person name="Paukszto L."/>
        </authorList>
    </citation>
    <scope>NUCLEOTIDE SEQUENCE [LARGE SCALE GENOMIC DNA]</scope>
    <source>
        <strain evidence="3">LP-2024</strain>
        <tissue evidence="3">Aerial parts of the thallus</tissue>
    </source>
</reference>
<dbReference type="InterPro" id="IPR036875">
    <property type="entry name" value="Znf_CCHC_sf"/>
</dbReference>
<keyword evidence="1" id="KW-0479">Metal-binding</keyword>
<dbReference type="InterPro" id="IPR040256">
    <property type="entry name" value="At4g02000-like"/>
</dbReference>
<name>A0ABD3IF60_9MARC</name>
<organism evidence="3 4">
    <name type="scientific">Riccia sorocarpa</name>
    <dbReference type="NCBI Taxonomy" id="122646"/>
    <lineage>
        <taxon>Eukaryota</taxon>
        <taxon>Viridiplantae</taxon>
        <taxon>Streptophyta</taxon>
        <taxon>Embryophyta</taxon>
        <taxon>Marchantiophyta</taxon>
        <taxon>Marchantiopsida</taxon>
        <taxon>Marchantiidae</taxon>
        <taxon>Marchantiales</taxon>
        <taxon>Ricciaceae</taxon>
        <taxon>Riccia</taxon>
    </lineage>
</organism>
<dbReference type="PROSITE" id="PS50158">
    <property type="entry name" value="ZF_CCHC"/>
    <property type="match status" value="1"/>
</dbReference>
<dbReference type="InterPro" id="IPR001878">
    <property type="entry name" value="Znf_CCHC"/>
</dbReference>
<dbReference type="SUPFAM" id="SSF56219">
    <property type="entry name" value="DNase I-like"/>
    <property type="match status" value="1"/>
</dbReference>
<keyword evidence="4" id="KW-1185">Reference proteome</keyword>
<dbReference type="Pfam" id="PF07727">
    <property type="entry name" value="RVT_2"/>
    <property type="match status" value="1"/>
</dbReference>
<sequence length="815" mass="91288">MDPLTHPTTELNPAAALEDLQANGVQDEELQQTYTALAARPAFLPGSNAPRMQLDVPKARTSYGMYSKAGVILFTAEELTSRDKVIDWVNVTIIQARGIHIRMIIKEIAKKHYLLLLGSEDKKRQLLQDPPSKMNGKAVMITQWSPSYDYVQAAKAAKQVWIELPFMDPLLLLQGKKMAEALGPVLFHASHDANDVKYAHLRACIMREDTQNLPNSIIVDLPWWGHFVQEVKYTRLPDSCFRCRQRGHKAMDCPNTAPPAGNNERYDKNVANGRQGQNTAPNTTQHRVPATPAYSITTSYPTTPYKQRRVWQRLVPQGGNVAGTSNINQTPAQGGGQPITTQNAFAALQPEDTSTPRGTSCRLSCFTPTTAITLRLPVSSLHLVNTDGGGGSISPLELMIVAKKRALFNRQASPHEKVLLDKDRTGQHKARRPEMKVRDRTKLEARLRATIPGAQIFVDYTVSGRGGAAILVPNIFIVFDHGTSGTWNAVWVSIQTCNGPVKIIFVHAPNIRYTRIMFWEALEGIVGDGSWILTGDFNMVELNDDSCGKSSLIAGGEERCWKGLTTRKGLFDAYLAATETFGSIFTRHVFCGERLDRARLDRCYLSEGAEWLHVVKKVDHRSEQDEIESAQGEAHIRIQDEIPNALGEVVSNGSTEIAVNYIQTGEIWKREEILLDEIFSLYVAQEILADEQDPTSVHEARQSDDWPKWKEAMKFELTSLESRKVFRPVISTPKGITPMGCKWVFVKKRDDQGRVSRYKARLVAQGFSQRFGINYDATYSPVTDSISFRYLINLAINKQLEMRLMDVVIAYLYGM</sequence>
<dbReference type="InterPro" id="IPR036691">
    <property type="entry name" value="Endo/exonu/phosph_ase_sf"/>
</dbReference>
<dbReference type="Gene3D" id="3.60.10.10">
    <property type="entry name" value="Endonuclease/exonuclease/phosphatase"/>
    <property type="match status" value="1"/>
</dbReference>
<proteinExistence type="predicted"/>
<evidence type="ECO:0000256" key="1">
    <source>
        <dbReference type="PROSITE-ProRule" id="PRU00047"/>
    </source>
</evidence>
<evidence type="ECO:0000259" key="2">
    <source>
        <dbReference type="PROSITE" id="PS50158"/>
    </source>
</evidence>
<dbReference type="SUPFAM" id="SSF57756">
    <property type="entry name" value="Retrovirus zinc finger-like domains"/>
    <property type="match status" value="1"/>
</dbReference>
<comment type="caution">
    <text evidence="3">The sequence shown here is derived from an EMBL/GenBank/DDBJ whole genome shotgun (WGS) entry which is preliminary data.</text>
</comment>
<dbReference type="AlphaFoldDB" id="A0ABD3IF60"/>
<keyword evidence="1" id="KW-0862">Zinc</keyword>
<evidence type="ECO:0000313" key="3">
    <source>
        <dbReference type="EMBL" id="KAL3702287.1"/>
    </source>
</evidence>
<dbReference type="PANTHER" id="PTHR31286:SF180">
    <property type="entry name" value="OS10G0362600 PROTEIN"/>
    <property type="match status" value="1"/>
</dbReference>
<dbReference type="GO" id="GO:0008270">
    <property type="term" value="F:zinc ion binding"/>
    <property type="evidence" value="ECO:0007669"/>
    <property type="project" value="UniProtKB-KW"/>
</dbReference>
<evidence type="ECO:0000313" key="4">
    <source>
        <dbReference type="Proteomes" id="UP001633002"/>
    </source>
</evidence>
<protein>
    <recommendedName>
        <fullName evidence="2">CCHC-type domain-containing protein</fullName>
    </recommendedName>
</protein>
<dbReference type="InterPro" id="IPR013103">
    <property type="entry name" value="RVT_2"/>
</dbReference>